<dbReference type="EMBL" id="JAVFHQ010000091">
    <property type="protein sequence ID" value="KAK4539518.1"/>
    <property type="molecule type" value="Genomic_DNA"/>
</dbReference>
<organism evidence="2 3">
    <name type="scientific">Oleoguttula mirabilis</name>
    <dbReference type="NCBI Taxonomy" id="1507867"/>
    <lineage>
        <taxon>Eukaryota</taxon>
        <taxon>Fungi</taxon>
        <taxon>Dikarya</taxon>
        <taxon>Ascomycota</taxon>
        <taxon>Pezizomycotina</taxon>
        <taxon>Dothideomycetes</taxon>
        <taxon>Dothideomycetidae</taxon>
        <taxon>Mycosphaerellales</taxon>
        <taxon>Teratosphaeriaceae</taxon>
        <taxon>Oleoguttula</taxon>
    </lineage>
</organism>
<keyword evidence="3" id="KW-1185">Reference proteome</keyword>
<protein>
    <recommendedName>
        <fullName evidence="4">HNH nuclease domain-containing protein</fullName>
    </recommendedName>
</protein>
<comment type="caution">
    <text evidence="2">The sequence shown here is derived from an EMBL/GenBank/DDBJ whole genome shotgun (WGS) entry which is preliminary data.</text>
</comment>
<evidence type="ECO:0000256" key="1">
    <source>
        <dbReference type="SAM" id="MobiDB-lite"/>
    </source>
</evidence>
<accession>A0AAV9J400</accession>
<evidence type="ECO:0008006" key="4">
    <source>
        <dbReference type="Google" id="ProtNLM"/>
    </source>
</evidence>
<evidence type="ECO:0000313" key="3">
    <source>
        <dbReference type="Proteomes" id="UP001324427"/>
    </source>
</evidence>
<dbReference type="AlphaFoldDB" id="A0AAV9J400"/>
<evidence type="ECO:0000313" key="2">
    <source>
        <dbReference type="EMBL" id="KAK4539518.1"/>
    </source>
</evidence>
<dbReference type="Proteomes" id="UP001324427">
    <property type="component" value="Unassembled WGS sequence"/>
</dbReference>
<reference evidence="2 3" key="1">
    <citation type="submission" date="2021-11" db="EMBL/GenBank/DDBJ databases">
        <title>Black yeast isolated from Biological Soil Crust.</title>
        <authorList>
            <person name="Kurbessoian T."/>
        </authorList>
    </citation>
    <scope>NUCLEOTIDE SEQUENCE [LARGE SCALE GENOMIC DNA]</scope>
    <source>
        <strain evidence="2 3">CCFEE 5522</strain>
    </source>
</reference>
<proteinExistence type="predicted"/>
<sequence length="336" mass="37787">MSPKVKWIVLTGGLFCNDYLRRRLHEDYHGALGIAIVDGGKDAVGNRDLSVVRGWLARAAVRKTEVPTKFGWGIVQEEPWDPKVHTDVEKGSLFIKTGYRGMKYVPDRWEWLIRPRMLVHNKQNALAATAWRIFFLSEEEPFVRHQIYWTALDLKDHFDVYSNGVSLMDGVHEWDEEHSFHIPEEELRKYPAVHLGGVRLSASKRYAIWARLEVVNSGLDVRATWHIAPPKFRPYAKNSKLFNDFSMKKDYAQVGEASVNDEGFGSFLQRSGKAMSPSGAKSDNSTGGVPLPIPSASLADLSAASILQAPQSASPDADIDLSDFVDEAEMIYGIQR</sequence>
<name>A0AAV9J400_9PEZI</name>
<gene>
    <name evidence="2" type="ORF">LTR36_010863</name>
</gene>
<feature type="region of interest" description="Disordered" evidence="1">
    <location>
        <begin position="270"/>
        <end position="289"/>
    </location>
</feature>